<evidence type="ECO:0000256" key="1">
    <source>
        <dbReference type="SAM" id="MobiDB-lite"/>
    </source>
</evidence>
<comment type="caution">
    <text evidence="2">The sequence shown here is derived from an EMBL/GenBank/DDBJ whole genome shotgun (WGS) entry which is preliminary data.</text>
</comment>
<protein>
    <submittedName>
        <fullName evidence="2">HDAC5 deacetylase</fullName>
    </submittedName>
</protein>
<proteinExistence type="predicted"/>
<feature type="non-terminal residue" evidence="2">
    <location>
        <position position="186"/>
    </location>
</feature>
<dbReference type="InterPro" id="IPR037138">
    <property type="entry name" value="His_deacetylse_dom_sf"/>
</dbReference>
<gene>
    <name evidence="2" type="primary">Hdac5_1</name>
    <name evidence="2" type="ORF">BARMAR_R15017</name>
</gene>
<sequence length="186" mass="19738">MLKHQCTCGNTNIHPEHAGRIQSIWSRLQETGLLGKCEVRPPPQLFSPPISDLRVGVSFVWGFFFGGGGFREGCLILVSPSPAYPGQEGDAGGDPDGALGASHAALRHQPPQPPETRQQKAPGDAVTKARGGVPVPSRPGPADRRVPRVPLPAPQVDSDTVWNEMHSSSAVRMAVGCLVELAFKVA</sequence>
<dbReference type="OrthoDB" id="424012at2759"/>
<name>A0A7K9ELJ2_BARMA</name>
<feature type="region of interest" description="Disordered" evidence="1">
    <location>
        <begin position="85"/>
        <end position="157"/>
    </location>
</feature>
<reference evidence="2 3" key="1">
    <citation type="submission" date="2019-09" db="EMBL/GenBank/DDBJ databases">
        <title>Bird 10,000 Genomes (B10K) Project - Family phase.</title>
        <authorList>
            <person name="Zhang G."/>
        </authorList>
    </citation>
    <scope>NUCLEOTIDE SEQUENCE [LARGE SCALE GENOMIC DNA]</scope>
    <source>
        <strain evidence="2">B10K-DU-001-21</strain>
        <tissue evidence="2">Muscle</tissue>
    </source>
</reference>
<dbReference type="EMBL" id="VWZK01016422">
    <property type="protein sequence ID" value="NXG77657.1"/>
    <property type="molecule type" value="Genomic_DNA"/>
</dbReference>
<feature type="non-terminal residue" evidence="2">
    <location>
        <position position="1"/>
    </location>
</feature>
<dbReference type="Proteomes" id="UP000578343">
    <property type="component" value="Unassembled WGS sequence"/>
</dbReference>
<evidence type="ECO:0000313" key="2">
    <source>
        <dbReference type="EMBL" id="NXG77657.1"/>
    </source>
</evidence>
<dbReference type="AlphaFoldDB" id="A0A7K9ELJ2"/>
<evidence type="ECO:0000313" key="3">
    <source>
        <dbReference type="Proteomes" id="UP000578343"/>
    </source>
</evidence>
<accession>A0A7K9ELJ2</accession>
<organism evidence="2 3">
    <name type="scientific">Baryphthengus martii</name>
    <name type="common">Rufous motmot</name>
    <dbReference type="NCBI Taxonomy" id="176943"/>
    <lineage>
        <taxon>Eukaryota</taxon>
        <taxon>Metazoa</taxon>
        <taxon>Chordata</taxon>
        <taxon>Craniata</taxon>
        <taxon>Vertebrata</taxon>
        <taxon>Euteleostomi</taxon>
        <taxon>Archelosauria</taxon>
        <taxon>Archosauria</taxon>
        <taxon>Dinosauria</taxon>
        <taxon>Saurischia</taxon>
        <taxon>Theropoda</taxon>
        <taxon>Coelurosauria</taxon>
        <taxon>Aves</taxon>
        <taxon>Neognathae</taxon>
        <taxon>Neoaves</taxon>
        <taxon>Telluraves</taxon>
        <taxon>Coraciimorphae</taxon>
        <taxon>Coraciiformes</taxon>
        <taxon>Momotidae</taxon>
        <taxon>Baryphthengus</taxon>
    </lineage>
</organism>
<keyword evidence="3" id="KW-1185">Reference proteome</keyword>
<dbReference type="Gene3D" id="3.40.800.20">
    <property type="entry name" value="Histone deacetylase domain"/>
    <property type="match status" value="1"/>
</dbReference>